<protein>
    <submittedName>
        <fullName evidence="2">Uncharacterized protein</fullName>
    </submittedName>
</protein>
<organism evidence="1 2">
    <name type="scientific">Parascaris equorum</name>
    <name type="common">Equine roundworm</name>
    <dbReference type="NCBI Taxonomy" id="6256"/>
    <lineage>
        <taxon>Eukaryota</taxon>
        <taxon>Metazoa</taxon>
        <taxon>Ecdysozoa</taxon>
        <taxon>Nematoda</taxon>
        <taxon>Chromadorea</taxon>
        <taxon>Rhabditida</taxon>
        <taxon>Spirurina</taxon>
        <taxon>Ascaridomorpha</taxon>
        <taxon>Ascaridoidea</taxon>
        <taxon>Ascarididae</taxon>
        <taxon>Parascaris</taxon>
    </lineage>
</organism>
<keyword evidence="1" id="KW-1185">Reference proteome</keyword>
<dbReference type="WBParaSite" id="PEQ_0001188101-mRNA-1">
    <property type="protein sequence ID" value="PEQ_0001188101-mRNA-1"/>
    <property type="gene ID" value="PEQ_0001188101"/>
</dbReference>
<reference evidence="2" key="1">
    <citation type="submission" date="2022-11" db="UniProtKB">
        <authorList>
            <consortium name="WormBaseParasite"/>
        </authorList>
    </citation>
    <scope>IDENTIFICATION</scope>
</reference>
<sequence length="82" mass="9293">MANLSLTTALEDVHLAVQSFEQRVERTDAYPLQRALNRPSANIDQLHNKVERGGWPVKTPPTKMHHHVSPSMPFCTFPAYNP</sequence>
<proteinExistence type="predicted"/>
<evidence type="ECO:0000313" key="1">
    <source>
        <dbReference type="Proteomes" id="UP000887564"/>
    </source>
</evidence>
<name>A0A914SCS2_PAREQ</name>
<dbReference type="Proteomes" id="UP000887564">
    <property type="component" value="Unplaced"/>
</dbReference>
<dbReference type="AlphaFoldDB" id="A0A914SCS2"/>
<evidence type="ECO:0000313" key="2">
    <source>
        <dbReference type="WBParaSite" id="PEQ_0001188101-mRNA-1"/>
    </source>
</evidence>
<accession>A0A914SCS2</accession>